<gene>
    <name evidence="1" type="ORF">JOF36_006388</name>
</gene>
<name>A0ABS4W3B3_9PSEU</name>
<proteinExistence type="predicted"/>
<dbReference type="Proteomes" id="UP001519295">
    <property type="component" value="Unassembled WGS sequence"/>
</dbReference>
<dbReference type="RefSeq" id="WP_210034170.1">
    <property type="nucleotide sequence ID" value="NZ_JAGINU010000001.1"/>
</dbReference>
<organism evidence="1 2">
    <name type="scientific">Pseudonocardia parietis</name>
    <dbReference type="NCBI Taxonomy" id="570936"/>
    <lineage>
        <taxon>Bacteria</taxon>
        <taxon>Bacillati</taxon>
        <taxon>Actinomycetota</taxon>
        <taxon>Actinomycetes</taxon>
        <taxon>Pseudonocardiales</taxon>
        <taxon>Pseudonocardiaceae</taxon>
        <taxon>Pseudonocardia</taxon>
    </lineage>
</organism>
<protein>
    <submittedName>
        <fullName evidence="1">Uncharacterized protein</fullName>
    </submittedName>
</protein>
<reference evidence="1 2" key="1">
    <citation type="submission" date="2021-03" db="EMBL/GenBank/DDBJ databases">
        <title>Sequencing the genomes of 1000 actinobacteria strains.</title>
        <authorList>
            <person name="Klenk H.-P."/>
        </authorList>
    </citation>
    <scope>NUCLEOTIDE SEQUENCE [LARGE SCALE GENOMIC DNA]</scope>
    <source>
        <strain evidence="1 2">DSM 45256</strain>
    </source>
</reference>
<comment type="caution">
    <text evidence="1">The sequence shown here is derived from an EMBL/GenBank/DDBJ whole genome shotgun (WGS) entry which is preliminary data.</text>
</comment>
<dbReference type="EMBL" id="JAGINU010000001">
    <property type="protein sequence ID" value="MBP2370692.1"/>
    <property type="molecule type" value="Genomic_DNA"/>
</dbReference>
<sequence>MTTTDAHIGRTVLALDELLADDDLLAAALAEAHRTRTAHDDQADAAARDAEAFLDRLAPALGGTRSTARPGAIPAWIRLPLLTTFVRWTLGYADTCLHDPNPRRPQLVYSTAWRPDLVTCMTCAGLHLLRPGSDADRTCDRCGRITAGTDHDGIVPGAVTYGPLAFSWGACTDCRPSADAELEAAA</sequence>
<evidence type="ECO:0000313" key="1">
    <source>
        <dbReference type="EMBL" id="MBP2370692.1"/>
    </source>
</evidence>
<keyword evidence="2" id="KW-1185">Reference proteome</keyword>
<accession>A0ABS4W3B3</accession>
<evidence type="ECO:0000313" key="2">
    <source>
        <dbReference type="Proteomes" id="UP001519295"/>
    </source>
</evidence>